<evidence type="ECO:0000313" key="5">
    <source>
        <dbReference type="Proteomes" id="UP000784294"/>
    </source>
</evidence>
<dbReference type="OrthoDB" id="29742at2759"/>
<name>A0A448WEQ3_9PLAT</name>
<comment type="subcellular location">
    <subcellularLocation>
        <location evidence="1">Cytoplasm</location>
    </subcellularLocation>
</comment>
<dbReference type="GO" id="GO:0007155">
    <property type="term" value="P:cell adhesion"/>
    <property type="evidence" value="ECO:0007669"/>
    <property type="project" value="InterPro"/>
</dbReference>
<reference evidence="4" key="1">
    <citation type="submission" date="2018-11" db="EMBL/GenBank/DDBJ databases">
        <authorList>
            <consortium name="Pathogen Informatics"/>
        </authorList>
    </citation>
    <scope>NUCLEOTIDE SEQUENCE</scope>
</reference>
<dbReference type="Gene3D" id="1.20.120.230">
    <property type="entry name" value="Alpha-catenin/vinculin-like"/>
    <property type="match status" value="1"/>
</dbReference>
<gene>
    <name evidence="4" type="ORF">PXEA_LOCUS3434</name>
</gene>
<dbReference type="InterPro" id="IPR006077">
    <property type="entry name" value="Vinculin/catenin"/>
</dbReference>
<dbReference type="EMBL" id="CAAALY010007763">
    <property type="protein sequence ID" value="VEL09994.1"/>
    <property type="molecule type" value="Genomic_DNA"/>
</dbReference>
<dbReference type="AlphaFoldDB" id="A0A448WEQ3"/>
<sequence>MMSAGILKDTDKTEVSIRAACTTGVVESATSIARRANRVIQVANREAENSEETGYVERMNCAVRDLRSSEFMISFSRQNHSSPATLCYFLPPPHLIFIHQLLMSPFFLTMTTQLLLKI</sequence>
<dbReference type="GO" id="GO:0051015">
    <property type="term" value="F:actin filament binding"/>
    <property type="evidence" value="ECO:0007669"/>
    <property type="project" value="InterPro"/>
</dbReference>
<evidence type="ECO:0000256" key="1">
    <source>
        <dbReference type="ARBA" id="ARBA00004496"/>
    </source>
</evidence>
<dbReference type="GO" id="GO:0005737">
    <property type="term" value="C:cytoplasm"/>
    <property type="evidence" value="ECO:0007669"/>
    <property type="project" value="UniProtKB-SubCell"/>
</dbReference>
<evidence type="ECO:0000256" key="2">
    <source>
        <dbReference type="ARBA" id="ARBA00008376"/>
    </source>
</evidence>
<evidence type="ECO:0000313" key="4">
    <source>
        <dbReference type="EMBL" id="VEL09994.1"/>
    </source>
</evidence>
<dbReference type="SUPFAM" id="SSF47220">
    <property type="entry name" value="alpha-catenin/vinculin-like"/>
    <property type="match status" value="1"/>
</dbReference>
<protein>
    <submittedName>
        <fullName evidence="4">Uncharacterized protein</fullName>
    </submittedName>
</protein>
<proteinExistence type="inferred from homology"/>
<comment type="similarity">
    <text evidence="2">Belongs to the vinculin/alpha-catenin family.</text>
</comment>
<accession>A0A448WEQ3</accession>
<dbReference type="InterPro" id="IPR036723">
    <property type="entry name" value="Alpha-catenin/vinculin-like_sf"/>
</dbReference>
<keyword evidence="3" id="KW-0963">Cytoplasm</keyword>
<dbReference type="Pfam" id="PF01044">
    <property type="entry name" value="Vinculin"/>
    <property type="match status" value="1"/>
</dbReference>
<dbReference type="Proteomes" id="UP000784294">
    <property type="component" value="Unassembled WGS sequence"/>
</dbReference>
<keyword evidence="5" id="KW-1185">Reference proteome</keyword>
<evidence type="ECO:0000256" key="3">
    <source>
        <dbReference type="ARBA" id="ARBA00022490"/>
    </source>
</evidence>
<organism evidence="4 5">
    <name type="scientific">Protopolystoma xenopodis</name>
    <dbReference type="NCBI Taxonomy" id="117903"/>
    <lineage>
        <taxon>Eukaryota</taxon>
        <taxon>Metazoa</taxon>
        <taxon>Spiralia</taxon>
        <taxon>Lophotrochozoa</taxon>
        <taxon>Platyhelminthes</taxon>
        <taxon>Monogenea</taxon>
        <taxon>Polyopisthocotylea</taxon>
        <taxon>Polystomatidea</taxon>
        <taxon>Polystomatidae</taxon>
        <taxon>Protopolystoma</taxon>
    </lineage>
</organism>
<comment type="caution">
    <text evidence="4">The sequence shown here is derived from an EMBL/GenBank/DDBJ whole genome shotgun (WGS) entry which is preliminary data.</text>
</comment>